<dbReference type="InterPro" id="IPR051654">
    <property type="entry name" value="Meroterpenoid_MTases"/>
</dbReference>
<evidence type="ECO:0000313" key="5">
    <source>
        <dbReference type="EMBL" id="PCH33469.1"/>
    </source>
</evidence>
<dbReference type="AlphaFoldDB" id="A0A2H3J406"/>
<keyword evidence="2" id="KW-0808">Transferase</keyword>
<dbReference type="Proteomes" id="UP000218811">
    <property type="component" value="Unassembled WGS sequence"/>
</dbReference>
<dbReference type="EMBL" id="KB467831">
    <property type="protein sequence ID" value="PCH33469.1"/>
    <property type="molecule type" value="Genomic_DNA"/>
</dbReference>
<dbReference type="OrthoDB" id="2094832at2759"/>
<dbReference type="PANTHER" id="PTHR35897:SF1">
    <property type="entry name" value="METHYLTRANSFERASE AUSD"/>
    <property type="match status" value="1"/>
</dbReference>
<dbReference type="OMA" id="FIGRWKF"/>
<gene>
    <name evidence="5" type="ORF">WOLCODRAFT_62696</name>
</gene>
<accession>A0A2H3J406</accession>
<dbReference type="InterPro" id="IPR029063">
    <property type="entry name" value="SAM-dependent_MTases_sf"/>
</dbReference>
<keyword evidence="6" id="KW-1185">Reference proteome</keyword>
<comment type="pathway">
    <text evidence="1">Secondary metabolite biosynthesis.</text>
</comment>
<keyword evidence="3" id="KW-0949">S-adenosyl-L-methionine</keyword>
<dbReference type="Gene3D" id="3.40.50.150">
    <property type="entry name" value="Vaccinia Virus protein VP39"/>
    <property type="match status" value="1"/>
</dbReference>
<dbReference type="PANTHER" id="PTHR35897">
    <property type="entry name" value="METHYLTRANSFERASE AUSD"/>
    <property type="match status" value="1"/>
</dbReference>
<sequence>MAALTQQTESTNSAAIPDRKTDVPLHDIISLTEEELAFFQTQTRINDEVELKAHFVKIQEEALAVHPYRCISYFAFLKFKIPRLPAYRQLIKLGKERKGAIFLDIGCCFGNGIRKVVADGFPVENVIGSDLHPGKYTRHSSATHQSNPFFATEYWELGHKLYKTTQEQFPAHFIPGDALNPAFLQPVAPFYEPLPNPVADLSSLKTLTPLQGRVSAIHASAFFHLFDEAGQLALARALAGLLAPAPGSVIFGAHGGEAEKGFRAASSLTASSERMFCHSPESWVQLWDGEVFEKGTVKVEAFLVDVGKKELPSMDRGSYMHLVWSVTRL</sequence>
<dbReference type="GO" id="GO:0016740">
    <property type="term" value="F:transferase activity"/>
    <property type="evidence" value="ECO:0007669"/>
    <property type="project" value="UniProtKB-KW"/>
</dbReference>
<dbReference type="STRING" id="742152.A0A2H3J406"/>
<proteinExistence type="inferred from homology"/>
<evidence type="ECO:0000313" key="6">
    <source>
        <dbReference type="Proteomes" id="UP000218811"/>
    </source>
</evidence>
<reference evidence="5 6" key="1">
    <citation type="journal article" date="2012" name="Science">
        <title>The Paleozoic origin of enzymatic lignin decomposition reconstructed from 31 fungal genomes.</title>
        <authorList>
            <person name="Floudas D."/>
            <person name="Binder M."/>
            <person name="Riley R."/>
            <person name="Barry K."/>
            <person name="Blanchette R.A."/>
            <person name="Henrissat B."/>
            <person name="Martinez A.T."/>
            <person name="Otillar R."/>
            <person name="Spatafora J.W."/>
            <person name="Yadav J.S."/>
            <person name="Aerts A."/>
            <person name="Benoit I."/>
            <person name="Boyd A."/>
            <person name="Carlson A."/>
            <person name="Copeland A."/>
            <person name="Coutinho P.M."/>
            <person name="de Vries R.P."/>
            <person name="Ferreira P."/>
            <person name="Findley K."/>
            <person name="Foster B."/>
            <person name="Gaskell J."/>
            <person name="Glotzer D."/>
            <person name="Gorecki P."/>
            <person name="Heitman J."/>
            <person name="Hesse C."/>
            <person name="Hori C."/>
            <person name="Igarashi K."/>
            <person name="Jurgens J.A."/>
            <person name="Kallen N."/>
            <person name="Kersten P."/>
            <person name="Kohler A."/>
            <person name="Kuees U."/>
            <person name="Kumar T.K.A."/>
            <person name="Kuo A."/>
            <person name="LaButti K."/>
            <person name="Larrondo L.F."/>
            <person name="Lindquist E."/>
            <person name="Ling A."/>
            <person name="Lombard V."/>
            <person name="Lucas S."/>
            <person name="Lundell T."/>
            <person name="Martin R."/>
            <person name="McLaughlin D.J."/>
            <person name="Morgenstern I."/>
            <person name="Morin E."/>
            <person name="Murat C."/>
            <person name="Nagy L.G."/>
            <person name="Nolan M."/>
            <person name="Ohm R.A."/>
            <person name="Patyshakuliyeva A."/>
            <person name="Rokas A."/>
            <person name="Ruiz-Duenas F.J."/>
            <person name="Sabat G."/>
            <person name="Salamov A."/>
            <person name="Samejima M."/>
            <person name="Schmutz J."/>
            <person name="Slot J.C."/>
            <person name="St John F."/>
            <person name="Stenlid J."/>
            <person name="Sun H."/>
            <person name="Sun S."/>
            <person name="Syed K."/>
            <person name="Tsang A."/>
            <person name="Wiebenga A."/>
            <person name="Young D."/>
            <person name="Pisabarro A."/>
            <person name="Eastwood D.C."/>
            <person name="Martin F."/>
            <person name="Cullen D."/>
            <person name="Grigoriev I.V."/>
            <person name="Hibbett D.S."/>
        </authorList>
    </citation>
    <scope>NUCLEOTIDE SEQUENCE [LARGE SCALE GENOMIC DNA]</scope>
    <source>
        <strain evidence="5 6">MD-104</strain>
    </source>
</reference>
<evidence type="ECO:0000256" key="2">
    <source>
        <dbReference type="ARBA" id="ARBA00022679"/>
    </source>
</evidence>
<evidence type="ECO:0000256" key="3">
    <source>
        <dbReference type="ARBA" id="ARBA00022691"/>
    </source>
</evidence>
<evidence type="ECO:0000256" key="4">
    <source>
        <dbReference type="ARBA" id="ARBA00038314"/>
    </source>
</evidence>
<protein>
    <recommendedName>
        <fullName evidence="7">Methyltransferase domain-containing protein</fullName>
    </recommendedName>
</protein>
<name>A0A2H3J406_WOLCO</name>
<dbReference type="SUPFAM" id="SSF53335">
    <property type="entry name" value="S-adenosyl-L-methionine-dependent methyltransferases"/>
    <property type="match status" value="1"/>
</dbReference>
<organism evidence="5 6">
    <name type="scientific">Wolfiporia cocos (strain MD-104)</name>
    <name type="common">Brown rot fungus</name>
    <dbReference type="NCBI Taxonomy" id="742152"/>
    <lineage>
        <taxon>Eukaryota</taxon>
        <taxon>Fungi</taxon>
        <taxon>Dikarya</taxon>
        <taxon>Basidiomycota</taxon>
        <taxon>Agaricomycotina</taxon>
        <taxon>Agaricomycetes</taxon>
        <taxon>Polyporales</taxon>
        <taxon>Phaeolaceae</taxon>
        <taxon>Wolfiporia</taxon>
    </lineage>
</organism>
<evidence type="ECO:0008006" key="7">
    <source>
        <dbReference type="Google" id="ProtNLM"/>
    </source>
</evidence>
<comment type="similarity">
    <text evidence="4">Belongs to the class I-like SAM-binding methyltransferase superfamily.</text>
</comment>
<evidence type="ECO:0000256" key="1">
    <source>
        <dbReference type="ARBA" id="ARBA00005179"/>
    </source>
</evidence>